<dbReference type="Pfam" id="PF09493">
    <property type="entry name" value="DUF2389"/>
    <property type="match status" value="1"/>
</dbReference>
<proteinExistence type="predicted"/>
<protein>
    <submittedName>
        <fullName evidence="1">Tryptophan-rich protein DUF2389, Ssr2843 homolog</fullName>
    </submittedName>
</protein>
<evidence type="ECO:0000313" key="1">
    <source>
        <dbReference type="EMBL" id="CAA9552382.1"/>
    </source>
</evidence>
<dbReference type="AlphaFoldDB" id="A0A6J4UJL4"/>
<sequence length="78" mass="9038">MAKQKLPYLVGSKWTAREATFGWRHFQVVNRKNQGSLIFAELMAACEPSVRFWINAKVLQERSLWLAGWQSLAEQSQN</sequence>
<accession>A0A6J4UJL4</accession>
<dbReference type="NCBIfam" id="TIGR02450">
    <property type="entry name" value="TIGR02450 family Trp-rich protein"/>
    <property type="match status" value="1"/>
</dbReference>
<organism evidence="1">
    <name type="scientific">uncultured Synechococcales cyanobacterium</name>
    <dbReference type="NCBI Taxonomy" id="1936017"/>
    <lineage>
        <taxon>Bacteria</taxon>
        <taxon>Bacillati</taxon>
        <taxon>Cyanobacteriota</taxon>
        <taxon>Cyanophyceae</taxon>
        <taxon>Synechococcales</taxon>
        <taxon>environmental samples</taxon>
    </lineage>
</organism>
<name>A0A6J4UJL4_9CYAN</name>
<gene>
    <name evidence="1" type="ORF">AVDCRST_MAG81-247</name>
</gene>
<dbReference type="InterPro" id="IPR012663">
    <property type="entry name" value="CHP02450_Tryp"/>
</dbReference>
<dbReference type="EMBL" id="CADCWO010000002">
    <property type="protein sequence ID" value="CAA9552382.1"/>
    <property type="molecule type" value="Genomic_DNA"/>
</dbReference>
<reference evidence="1" key="1">
    <citation type="submission" date="2020-02" db="EMBL/GenBank/DDBJ databases">
        <authorList>
            <person name="Meier V. D."/>
        </authorList>
    </citation>
    <scope>NUCLEOTIDE SEQUENCE</scope>
    <source>
        <strain evidence="1">AVDCRST_MAG81</strain>
    </source>
</reference>